<feature type="compositionally biased region" description="Basic and acidic residues" evidence="2">
    <location>
        <begin position="159"/>
        <end position="201"/>
    </location>
</feature>
<reference evidence="4 5" key="1">
    <citation type="submission" date="2024-03" db="EMBL/GenBank/DDBJ databases">
        <title>Natural products discovery in diverse microorganisms through a two-stage MS feature dereplication strategy.</title>
        <authorList>
            <person name="Zhang R."/>
        </authorList>
    </citation>
    <scope>NUCLEOTIDE SEQUENCE [LARGE SCALE GENOMIC DNA]</scope>
    <source>
        <strain evidence="4 5">18930</strain>
    </source>
</reference>
<accession>A0ABZ2PHG2</accession>
<dbReference type="InterPro" id="IPR003615">
    <property type="entry name" value="HNH_nuc"/>
</dbReference>
<sequence>MQKLGDFQSAHTLSDQELVSTLAHIHTTESSLAASKLAILAESDRRGLALKLGYSSVAYWHAKSTRTREAQSTHQIRLGYWLTDHPTVADALTDATIHHAHASAIADGHTLIHTADPTLDNTALDAHIATLLDVATRSLASTVTTRARELAHTAAADAQARHDAARREAAARQAREEAARRAAEEEAQRRGTPDPAPRPDDTGDPAPGGDPALDLPDGPRPPAASENPALNVLKIFQLPDGRSRVEGNLDTLTAEKLRTALSPLTAPTPGPGGALDPRTPARRNADGLADILDRHLAGGRGSPFTAPARVNLIVHLADLLKRPCSHHTAGEGSPLDGEWPFQMEWTGPISGHLAELLTCDADMTPIIVDGAGVPLAMGRTMRLAPPELRNAVIARDRCCVMCGRPAGWCQVHHLVYWTDGGPTDLTNSALVCGRCHRSIHHGDWELVLGDDGHPQAIPPATIDPHRQPIPSYHRRRQRTA</sequence>
<feature type="domain" description="HNH nuclease" evidence="3">
    <location>
        <begin position="387"/>
        <end position="437"/>
    </location>
</feature>
<dbReference type="Pfam" id="PF01844">
    <property type="entry name" value="HNH"/>
    <property type="match status" value="1"/>
</dbReference>
<feature type="region of interest" description="Disordered" evidence="2">
    <location>
        <begin position="153"/>
        <end position="228"/>
    </location>
</feature>
<protein>
    <submittedName>
        <fullName evidence="4">DUF222 domain-containing protein</fullName>
    </submittedName>
</protein>
<proteinExistence type="inferred from homology"/>
<dbReference type="InterPro" id="IPR003870">
    <property type="entry name" value="DUF222"/>
</dbReference>
<organism evidence="4 5">
    <name type="scientific">Rhodococcus sovatensis</name>
    <dbReference type="NCBI Taxonomy" id="1805840"/>
    <lineage>
        <taxon>Bacteria</taxon>
        <taxon>Bacillati</taxon>
        <taxon>Actinomycetota</taxon>
        <taxon>Actinomycetes</taxon>
        <taxon>Mycobacteriales</taxon>
        <taxon>Nocardiaceae</taxon>
        <taxon>Rhodococcus</taxon>
    </lineage>
</organism>
<name>A0ABZ2PHG2_9NOCA</name>
<evidence type="ECO:0000256" key="1">
    <source>
        <dbReference type="ARBA" id="ARBA00023450"/>
    </source>
</evidence>
<evidence type="ECO:0000313" key="4">
    <source>
        <dbReference type="EMBL" id="WXG68459.1"/>
    </source>
</evidence>
<evidence type="ECO:0000313" key="5">
    <source>
        <dbReference type="Proteomes" id="UP001432000"/>
    </source>
</evidence>
<dbReference type="Gene3D" id="1.10.30.50">
    <property type="match status" value="1"/>
</dbReference>
<feature type="region of interest" description="Disordered" evidence="2">
    <location>
        <begin position="262"/>
        <end position="283"/>
    </location>
</feature>
<feature type="compositionally biased region" description="Low complexity" evidence="2">
    <location>
        <begin position="204"/>
        <end position="216"/>
    </location>
</feature>
<dbReference type="CDD" id="cd00085">
    <property type="entry name" value="HNHc"/>
    <property type="match status" value="1"/>
</dbReference>
<evidence type="ECO:0000256" key="2">
    <source>
        <dbReference type="SAM" id="MobiDB-lite"/>
    </source>
</evidence>
<feature type="region of interest" description="Disordered" evidence="2">
    <location>
        <begin position="457"/>
        <end position="480"/>
    </location>
</feature>
<evidence type="ECO:0000259" key="3">
    <source>
        <dbReference type="SMART" id="SM00507"/>
    </source>
</evidence>
<dbReference type="Proteomes" id="UP001432000">
    <property type="component" value="Chromosome"/>
</dbReference>
<dbReference type="SMART" id="SM00507">
    <property type="entry name" value="HNHc"/>
    <property type="match status" value="1"/>
</dbReference>
<gene>
    <name evidence="4" type="ORF">WDS16_25260</name>
</gene>
<dbReference type="InterPro" id="IPR002711">
    <property type="entry name" value="HNH"/>
</dbReference>
<comment type="similarity">
    <text evidence="1">Belongs to the Rv1128c/1148c/1588c/1702c/1945/3466 family.</text>
</comment>
<dbReference type="Pfam" id="PF02720">
    <property type="entry name" value="DUF222"/>
    <property type="match status" value="1"/>
</dbReference>
<dbReference type="RefSeq" id="WP_338888679.1">
    <property type="nucleotide sequence ID" value="NZ_CP147846.1"/>
</dbReference>
<dbReference type="EMBL" id="CP147846">
    <property type="protein sequence ID" value="WXG68459.1"/>
    <property type="molecule type" value="Genomic_DNA"/>
</dbReference>
<keyword evidence="5" id="KW-1185">Reference proteome</keyword>